<dbReference type="AlphaFoldDB" id="A0A426YTI5"/>
<evidence type="ECO:0000313" key="2">
    <source>
        <dbReference type="Proteomes" id="UP000287651"/>
    </source>
</evidence>
<name>A0A426YTI5_ENSVE</name>
<evidence type="ECO:0000313" key="1">
    <source>
        <dbReference type="EMBL" id="RRT54981.1"/>
    </source>
</evidence>
<accession>A0A426YTI5</accession>
<reference evidence="1 2" key="1">
    <citation type="journal article" date="2014" name="Agronomy (Basel)">
        <title>A Draft Genome Sequence for Ensete ventricosum, the Drought-Tolerant Tree Against Hunger.</title>
        <authorList>
            <person name="Harrison J."/>
            <person name="Moore K.A."/>
            <person name="Paszkiewicz K."/>
            <person name="Jones T."/>
            <person name="Grant M."/>
            <person name="Ambacheew D."/>
            <person name="Muzemil S."/>
            <person name="Studholme D.J."/>
        </authorList>
    </citation>
    <scope>NUCLEOTIDE SEQUENCE [LARGE SCALE GENOMIC DNA]</scope>
</reference>
<sequence>KREREEEGATATPSPFFLPYHCRRPPSPLLLNHNHSRFQQAIPLLGRYSSRALLTFLPRFLAGPRCSPDAAALAGPRCLLFPATISSPPQPQPQPLLAGHTPPRSLLQSCPPHLPPSLPRRTPLLSRCHSPRRTLLPPSLCNCFCRSQALLCLFFPRPPLPPSATSVPLPTATAAPPYCHRYTSLLPSPAPSCRHLLLLPLLPPHLQPAFQHFGDSYASNLVATKSYHIHDANSCP</sequence>
<protein>
    <submittedName>
        <fullName evidence="1">Uncharacterized protein</fullName>
    </submittedName>
</protein>
<gene>
    <name evidence="1" type="ORF">B296_00023131</name>
</gene>
<organism evidence="1 2">
    <name type="scientific">Ensete ventricosum</name>
    <name type="common">Abyssinian banana</name>
    <name type="synonym">Musa ensete</name>
    <dbReference type="NCBI Taxonomy" id="4639"/>
    <lineage>
        <taxon>Eukaryota</taxon>
        <taxon>Viridiplantae</taxon>
        <taxon>Streptophyta</taxon>
        <taxon>Embryophyta</taxon>
        <taxon>Tracheophyta</taxon>
        <taxon>Spermatophyta</taxon>
        <taxon>Magnoliopsida</taxon>
        <taxon>Liliopsida</taxon>
        <taxon>Zingiberales</taxon>
        <taxon>Musaceae</taxon>
        <taxon>Ensete</taxon>
    </lineage>
</organism>
<comment type="caution">
    <text evidence="1">The sequence shown here is derived from an EMBL/GenBank/DDBJ whole genome shotgun (WGS) entry which is preliminary data.</text>
</comment>
<proteinExistence type="predicted"/>
<dbReference type="Proteomes" id="UP000287651">
    <property type="component" value="Unassembled WGS sequence"/>
</dbReference>
<feature type="non-terminal residue" evidence="1">
    <location>
        <position position="1"/>
    </location>
</feature>
<dbReference type="EMBL" id="AMZH03010318">
    <property type="protein sequence ID" value="RRT54981.1"/>
    <property type="molecule type" value="Genomic_DNA"/>
</dbReference>